<gene>
    <name evidence="2" type="ORF">L596_025585</name>
</gene>
<name>A0A4V5ZZ41_STECR</name>
<evidence type="ECO:0000313" key="2">
    <source>
        <dbReference type="EMBL" id="TKR65135.1"/>
    </source>
</evidence>
<organism evidence="2 3">
    <name type="scientific">Steinernema carpocapsae</name>
    <name type="common">Entomopathogenic nematode</name>
    <dbReference type="NCBI Taxonomy" id="34508"/>
    <lineage>
        <taxon>Eukaryota</taxon>
        <taxon>Metazoa</taxon>
        <taxon>Ecdysozoa</taxon>
        <taxon>Nematoda</taxon>
        <taxon>Chromadorea</taxon>
        <taxon>Rhabditida</taxon>
        <taxon>Tylenchina</taxon>
        <taxon>Panagrolaimomorpha</taxon>
        <taxon>Strongyloidoidea</taxon>
        <taxon>Steinernematidae</taxon>
        <taxon>Steinernema</taxon>
    </lineage>
</organism>
<feature type="transmembrane region" description="Helical" evidence="1">
    <location>
        <begin position="12"/>
        <end position="36"/>
    </location>
</feature>
<keyword evidence="1" id="KW-0472">Membrane</keyword>
<evidence type="ECO:0000256" key="1">
    <source>
        <dbReference type="SAM" id="Phobius"/>
    </source>
</evidence>
<evidence type="ECO:0000313" key="3">
    <source>
        <dbReference type="Proteomes" id="UP000298663"/>
    </source>
</evidence>
<dbReference type="EMBL" id="AZBU02000009">
    <property type="protein sequence ID" value="TKR65135.1"/>
    <property type="molecule type" value="Genomic_DNA"/>
</dbReference>
<keyword evidence="1" id="KW-0812">Transmembrane</keyword>
<dbReference type="AlphaFoldDB" id="A0A4V5ZZ41"/>
<proteinExistence type="predicted"/>
<keyword evidence="3" id="KW-1185">Reference proteome</keyword>
<reference evidence="2 3" key="2">
    <citation type="journal article" date="2019" name="G3 (Bethesda)">
        <title>Hybrid Assembly of the Genome of the Entomopathogenic Nematode Steinernema carpocapsae Identifies the X-Chromosome.</title>
        <authorList>
            <person name="Serra L."/>
            <person name="Macchietto M."/>
            <person name="Macias-Munoz A."/>
            <person name="McGill C.J."/>
            <person name="Rodriguez I.M."/>
            <person name="Rodriguez B."/>
            <person name="Murad R."/>
            <person name="Mortazavi A."/>
        </authorList>
    </citation>
    <scope>NUCLEOTIDE SEQUENCE [LARGE SCALE GENOMIC DNA]</scope>
    <source>
        <strain evidence="2 3">ALL</strain>
    </source>
</reference>
<protein>
    <submittedName>
        <fullName evidence="2">Uncharacterized protein</fullName>
    </submittedName>
</protein>
<dbReference type="Proteomes" id="UP000298663">
    <property type="component" value="Unassembled WGS sequence"/>
</dbReference>
<reference evidence="2 3" key="1">
    <citation type="journal article" date="2015" name="Genome Biol.">
        <title>Comparative genomics of Steinernema reveals deeply conserved gene regulatory networks.</title>
        <authorList>
            <person name="Dillman A.R."/>
            <person name="Macchietto M."/>
            <person name="Porter C.F."/>
            <person name="Rogers A."/>
            <person name="Williams B."/>
            <person name="Antoshechkin I."/>
            <person name="Lee M.M."/>
            <person name="Goodwin Z."/>
            <person name="Lu X."/>
            <person name="Lewis E.E."/>
            <person name="Goodrich-Blair H."/>
            <person name="Stock S.P."/>
            <person name="Adams B.J."/>
            <person name="Sternberg P.W."/>
            <person name="Mortazavi A."/>
        </authorList>
    </citation>
    <scope>NUCLEOTIDE SEQUENCE [LARGE SCALE GENOMIC DNA]</scope>
    <source>
        <strain evidence="2 3">ALL</strain>
    </source>
</reference>
<accession>A0A4V5ZZ41</accession>
<keyword evidence="1" id="KW-1133">Transmembrane helix</keyword>
<comment type="caution">
    <text evidence="2">The sequence shown here is derived from an EMBL/GenBank/DDBJ whole genome shotgun (WGS) entry which is preliminary data.</text>
</comment>
<sequence length="110" mass="12266">MGNTVDIKRTTSFIASFFFVAAFLISSLVTSFLAALSASFGRKTADLQNPRSSLNNKRENGAFQSAKWATHWRLASHSAGRRSHSLSIRASCSCRDALREPYSPFQMRFN</sequence>